<sequence length="140" mass="15848">MQSNGVTLGIGEHGQPHILSKQQTVLPLVDKLYRENGYSGYVSNLLPLYCSTNDVRFRACLQKKYCSNLPPVTVVVPFYNEHLFRILYRSPIELLEEVLVDASTKSEFGKPLDEHLSINKMDNAKVLRTMGAVVFHRCHG</sequence>
<gene>
    <name evidence="3" type="ORF">TTRE_0000434701</name>
</gene>
<keyword evidence="4" id="KW-1185">Reference proteome</keyword>
<dbReference type="AlphaFoldDB" id="A0A077Z8T8"/>
<dbReference type="Gene3D" id="3.90.550.10">
    <property type="entry name" value="Spore Coat Polysaccharide Biosynthesis Protein SpsA, Chain A"/>
    <property type="match status" value="1"/>
</dbReference>
<dbReference type="Proteomes" id="UP000030665">
    <property type="component" value="Unassembled WGS sequence"/>
</dbReference>
<evidence type="ECO:0000313" key="4">
    <source>
        <dbReference type="Proteomes" id="UP000030665"/>
    </source>
</evidence>
<evidence type="ECO:0000313" key="3">
    <source>
        <dbReference type="EMBL" id="CDW56073.1"/>
    </source>
</evidence>
<evidence type="ECO:0000256" key="1">
    <source>
        <dbReference type="ARBA" id="ARBA00023157"/>
    </source>
</evidence>
<dbReference type="PANTHER" id="PTHR11675">
    <property type="entry name" value="N-ACETYLGALACTOSAMINYLTRANSFERASE"/>
    <property type="match status" value="1"/>
</dbReference>
<evidence type="ECO:0000256" key="2">
    <source>
        <dbReference type="ARBA" id="ARBA00023180"/>
    </source>
</evidence>
<dbReference type="STRING" id="36087.A0A077Z8T8"/>
<reference evidence="3" key="1">
    <citation type="submission" date="2014-01" db="EMBL/GenBank/DDBJ databases">
        <authorList>
            <person name="Aslett M."/>
        </authorList>
    </citation>
    <scope>NUCLEOTIDE SEQUENCE</scope>
</reference>
<name>A0A077Z8T8_TRITR</name>
<dbReference type="PANTHER" id="PTHR11675:SF134">
    <property type="entry name" value="N-ACETYLGALACTOSAMINYLTRANSFERASE 4-RELATED"/>
    <property type="match status" value="1"/>
</dbReference>
<dbReference type="InterPro" id="IPR029044">
    <property type="entry name" value="Nucleotide-diphossugar_trans"/>
</dbReference>
<dbReference type="EMBL" id="HG806006">
    <property type="protein sequence ID" value="CDW56073.1"/>
    <property type="molecule type" value="Genomic_DNA"/>
</dbReference>
<dbReference type="GO" id="GO:0006493">
    <property type="term" value="P:protein O-linked glycosylation"/>
    <property type="evidence" value="ECO:0007669"/>
    <property type="project" value="TreeGrafter"/>
</dbReference>
<proteinExistence type="predicted"/>
<keyword evidence="2" id="KW-0325">Glycoprotein</keyword>
<accession>A0A077Z8T8</accession>
<reference evidence="3" key="2">
    <citation type="submission" date="2014-03" db="EMBL/GenBank/DDBJ databases">
        <title>The whipworm genome and dual-species transcriptomics of an intimate host-pathogen interaction.</title>
        <authorList>
            <person name="Foth B.J."/>
            <person name="Tsai I.J."/>
            <person name="Reid A.J."/>
            <person name="Bancroft A.J."/>
            <person name="Nichol S."/>
            <person name="Tracey A."/>
            <person name="Holroyd N."/>
            <person name="Cotton J.A."/>
            <person name="Stanley E.J."/>
            <person name="Zarowiecki M."/>
            <person name="Liu J.Z."/>
            <person name="Huckvale T."/>
            <person name="Cooper P.J."/>
            <person name="Grencis R.K."/>
            <person name="Berriman M."/>
        </authorList>
    </citation>
    <scope>NUCLEOTIDE SEQUENCE [LARGE SCALE GENOMIC DNA]</scope>
</reference>
<protein>
    <submittedName>
        <fullName evidence="3">Uncharacterized protein</fullName>
    </submittedName>
</protein>
<dbReference type="OrthoDB" id="9982049at2759"/>
<keyword evidence="1" id="KW-1015">Disulfide bond</keyword>
<dbReference type="GO" id="GO:0004653">
    <property type="term" value="F:polypeptide N-acetylgalactosaminyltransferase activity"/>
    <property type="evidence" value="ECO:0007669"/>
    <property type="project" value="TreeGrafter"/>
</dbReference>
<organism evidence="3 4">
    <name type="scientific">Trichuris trichiura</name>
    <name type="common">Whipworm</name>
    <name type="synonym">Trichocephalus trichiurus</name>
    <dbReference type="NCBI Taxonomy" id="36087"/>
    <lineage>
        <taxon>Eukaryota</taxon>
        <taxon>Metazoa</taxon>
        <taxon>Ecdysozoa</taxon>
        <taxon>Nematoda</taxon>
        <taxon>Enoplea</taxon>
        <taxon>Dorylaimia</taxon>
        <taxon>Trichinellida</taxon>
        <taxon>Trichuridae</taxon>
        <taxon>Trichuris</taxon>
    </lineage>
</organism>
<dbReference type="GO" id="GO:0005794">
    <property type="term" value="C:Golgi apparatus"/>
    <property type="evidence" value="ECO:0007669"/>
    <property type="project" value="TreeGrafter"/>
</dbReference>